<reference evidence="1 2" key="1">
    <citation type="journal article" date="2019" name="Nat. Ecol. Evol.">
        <title>Megaphylogeny resolves global patterns of mushroom evolution.</title>
        <authorList>
            <person name="Varga T."/>
            <person name="Krizsan K."/>
            <person name="Foldi C."/>
            <person name="Dima B."/>
            <person name="Sanchez-Garcia M."/>
            <person name="Sanchez-Ramirez S."/>
            <person name="Szollosi G.J."/>
            <person name="Szarkandi J.G."/>
            <person name="Papp V."/>
            <person name="Albert L."/>
            <person name="Andreopoulos W."/>
            <person name="Angelini C."/>
            <person name="Antonin V."/>
            <person name="Barry K.W."/>
            <person name="Bougher N.L."/>
            <person name="Buchanan P."/>
            <person name="Buyck B."/>
            <person name="Bense V."/>
            <person name="Catcheside P."/>
            <person name="Chovatia M."/>
            <person name="Cooper J."/>
            <person name="Damon W."/>
            <person name="Desjardin D."/>
            <person name="Finy P."/>
            <person name="Geml J."/>
            <person name="Haridas S."/>
            <person name="Hughes K."/>
            <person name="Justo A."/>
            <person name="Karasinski D."/>
            <person name="Kautmanova I."/>
            <person name="Kiss B."/>
            <person name="Kocsube S."/>
            <person name="Kotiranta H."/>
            <person name="LaButti K.M."/>
            <person name="Lechner B.E."/>
            <person name="Liimatainen K."/>
            <person name="Lipzen A."/>
            <person name="Lukacs Z."/>
            <person name="Mihaltcheva S."/>
            <person name="Morgado L.N."/>
            <person name="Niskanen T."/>
            <person name="Noordeloos M.E."/>
            <person name="Ohm R.A."/>
            <person name="Ortiz-Santana B."/>
            <person name="Ovrebo C."/>
            <person name="Racz N."/>
            <person name="Riley R."/>
            <person name="Savchenko A."/>
            <person name="Shiryaev A."/>
            <person name="Soop K."/>
            <person name="Spirin V."/>
            <person name="Szebenyi C."/>
            <person name="Tomsovsky M."/>
            <person name="Tulloss R.E."/>
            <person name="Uehling J."/>
            <person name="Grigoriev I.V."/>
            <person name="Vagvolgyi C."/>
            <person name="Papp T."/>
            <person name="Martin F.M."/>
            <person name="Miettinen O."/>
            <person name="Hibbett D.S."/>
            <person name="Nagy L.G."/>
        </authorList>
    </citation>
    <scope>NUCLEOTIDE SEQUENCE [LARGE SCALE GENOMIC DNA]</scope>
    <source>
        <strain evidence="1 2">HHB13444</strain>
    </source>
</reference>
<dbReference type="InterPro" id="IPR036047">
    <property type="entry name" value="F-box-like_dom_sf"/>
</dbReference>
<dbReference type="InParanoid" id="A0A5C3P0E4"/>
<dbReference type="EMBL" id="ML211562">
    <property type="protein sequence ID" value="TFK81760.1"/>
    <property type="molecule type" value="Genomic_DNA"/>
</dbReference>
<gene>
    <name evidence="1" type="ORF">K466DRAFT_501585</name>
</gene>
<evidence type="ECO:0000313" key="1">
    <source>
        <dbReference type="EMBL" id="TFK81760.1"/>
    </source>
</evidence>
<keyword evidence="2" id="KW-1185">Reference proteome</keyword>
<dbReference type="Proteomes" id="UP000308197">
    <property type="component" value="Unassembled WGS sequence"/>
</dbReference>
<evidence type="ECO:0000313" key="2">
    <source>
        <dbReference type="Proteomes" id="UP000308197"/>
    </source>
</evidence>
<organism evidence="1 2">
    <name type="scientific">Polyporus arcularius HHB13444</name>
    <dbReference type="NCBI Taxonomy" id="1314778"/>
    <lineage>
        <taxon>Eukaryota</taxon>
        <taxon>Fungi</taxon>
        <taxon>Dikarya</taxon>
        <taxon>Basidiomycota</taxon>
        <taxon>Agaricomycotina</taxon>
        <taxon>Agaricomycetes</taxon>
        <taxon>Polyporales</taxon>
        <taxon>Polyporaceae</taxon>
        <taxon>Polyporus</taxon>
    </lineage>
</organism>
<name>A0A5C3P0E4_9APHY</name>
<dbReference type="AlphaFoldDB" id="A0A5C3P0E4"/>
<evidence type="ECO:0008006" key="3">
    <source>
        <dbReference type="Google" id="ProtNLM"/>
    </source>
</evidence>
<dbReference type="SUPFAM" id="SSF81383">
    <property type="entry name" value="F-box domain"/>
    <property type="match status" value="1"/>
</dbReference>
<proteinExistence type="predicted"/>
<accession>A0A5C3P0E4</accession>
<protein>
    <recommendedName>
        <fullName evidence="3">F-box domain-containing protein</fullName>
    </recommendedName>
</protein>
<sequence length="316" mass="34859">MNRVSHPARTLIPGLPSELSPLILEYFDAVDLALSRRTCSTWDGYVAATVHRRVYRLITPHVAQYDDFSEQVQASGAVIGGLAALHILFPSHPCPPCLELFVPESTADALVTYLLDREHFADITPLADRKWSVGHDGVTVLKKKMWCVFIVRSRSRSPLLPLTSDLHSGLFNYVGAFDFSSAYPVLTSTSRGLLTMVSLGRGNEVHEDLEGAATSWVRAGWNLSSKWLPWSPSEGCQGTNSEGCAVAPRYFGDRFCASGPVSPLRERTPREQIALESAWTVYWWRGGYTCGPGCHSGLEEIEASSRTCPRSWLDGV</sequence>
<dbReference type="CDD" id="cd09917">
    <property type="entry name" value="F-box_SF"/>
    <property type="match status" value="1"/>
</dbReference>